<reference evidence="8" key="1">
    <citation type="submission" date="2020-12" db="EMBL/GenBank/DDBJ databases">
        <title>Metabolic potential, ecology and presence of endohyphal bacteria is reflected in genomic diversity of Mucoromycotina.</title>
        <authorList>
            <person name="Muszewska A."/>
            <person name="Okrasinska A."/>
            <person name="Steczkiewicz K."/>
            <person name="Drgas O."/>
            <person name="Orlowska M."/>
            <person name="Perlinska-Lenart U."/>
            <person name="Aleksandrzak-Piekarczyk T."/>
            <person name="Szatraj K."/>
            <person name="Zielenkiewicz U."/>
            <person name="Pilsyk S."/>
            <person name="Malc E."/>
            <person name="Mieczkowski P."/>
            <person name="Kruszewska J.S."/>
            <person name="Biernat P."/>
            <person name="Pawlowska J."/>
        </authorList>
    </citation>
    <scope>NUCLEOTIDE SEQUENCE</scope>
    <source>
        <strain evidence="8">WA0000067209</strain>
    </source>
</reference>
<sequence length="348" mass="39365">MPAIMKNLQPYPPLDILSQCVQKLRIIKTSRDEMLASCSFTDDKYGSISDGPRPKKPRISSNASRGSSKLSNIVNIDHITEAEERNPEIVLHSEIQASQEDDWSQTSLSKTVVLSRKKPTQDSRKSLERVIKIMYTGLTSSSEEEVERSLAKIAGTDMRIEVFEDSSWIPDEVTHVITHMDEHHLCKRTQKYLDAITKGKWVVGHRWLVESILVGRWVDERSYEVVGDLTNGVTAATSKGRFLKSTGGELFNGLRVYFQGDFQRSPSRHDLMLLARSAGARILQRRPADVQSNDNNSGVINVDRPLVVIEDIPTKWKKSQEWLTGYQVVSSNWMIETISRCSLQVPLP</sequence>
<dbReference type="GO" id="GO:0000724">
    <property type="term" value="P:double-strand break repair via homologous recombination"/>
    <property type="evidence" value="ECO:0007669"/>
    <property type="project" value="TreeGrafter"/>
</dbReference>
<evidence type="ECO:0000313" key="8">
    <source>
        <dbReference type="EMBL" id="KAG2182063.1"/>
    </source>
</evidence>
<feature type="region of interest" description="Disordered" evidence="6">
    <location>
        <begin position="43"/>
        <end position="67"/>
    </location>
</feature>
<evidence type="ECO:0000259" key="7">
    <source>
        <dbReference type="PROSITE" id="PS50172"/>
    </source>
</evidence>
<accession>A0A8H7UJG6</accession>
<organism evidence="8 9">
    <name type="scientific">Mortierella isabellina</name>
    <name type="common">Filamentous fungus</name>
    <name type="synonym">Umbelopsis isabellina</name>
    <dbReference type="NCBI Taxonomy" id="91625"/>
    <lineage>
        <taxon>Eukaryota</taxon>
        <taxon>Fungi</taxon>
        <taxon>Fungi incertae sedis</taxon>
        <taxon>Mucoromycota</taxon>
        <taxon>Mucoromycotina</taxon>
        <taxon>Umbelopsidomycetes</taxon>
        <taxon>Umbelopsidales</taxon>
        <taxon>Umbelopsidaceae</taxon>
        <taxon>Umbelopsis</taxon>
    </lineage>
</organism>
<keyword evidence="9" id="KW-1185">Reference proteome</keyword>
<gene>
    <name evidence="8" type="ORF">INT43_006989</name>
</gene>
<dbReference type="GO" id="GO:0045944">
    <property type="term" value="P:positive regulation of transcription by RNA polymerase II"/>
    <property type="evidence" value="ECO:0007669"/>
    <property type="project" value="TreeGrafter"/>
</dbReference>
<proteinExistence type="predicted"/>
<dbReference type="PANTHER" id="PTHR13763">
    <property type="entry name" value="BREAST CANCER TYPE 1 SUSCEPTIBILITY PROTEIN BRCA1"/>
    <property type="match status" value="1"/>
</dbReference>
<evidence type="ECO:0000313" key="9">
    <source>
        <dbReference type="Proteomes" id="UP000654370"/>
    </source>
</evidence>
<evidence type="ECO:0000256" key="2">
    <source>
        <dbReference type="ARBA" id="ARBA00022737"/>
    </source>
</evidence>
<feature type="domain" description="BRCT" evidence="7">
    <location>
        <begin position="246"/>
        <end position="340"/>
    </location>
</feature>
<dbReference type="EMBL" id="JAEPQZ010000004">
    <property type="protein sequence ID" value="KAG2182063.1"/>
    <property type="molecule type" value="Genomic_DNA"/>
</dbReference>
<evidence type="ECO:0000256" key="6">
    <source>
        <dbReference type="SAM" id="MobiDB-lite"/>
    </source>
</evidence>
<dbReference type="Proteomes" id="UP000654370">
    <property type="component" value="Unassembled WGS sequence"/>
</dbReference>
<keyword evidence="3" id="KW-0227">DNA damage</keyword>
<feature type="domain" description="BRCT" evidence="7">
    <location>
        <begin position="123"/>
        <end position="225"/>
    </location>
</feature>
<dbReference type="InterPro" id="IPR036420">
    <property type="entry name" value="BRCT_dom_sf"/>
</dbReference>
<evidence type="ECO:0000256" key="5">
    <source>
        <dbReference type="ARBA" id="ARBA00023242"/>
    </source>
</evidence>
<keyword evidence="5" id="KW-0539">Nucleus</keyword>
<evidence type="ECO:0000256" key="3">
    <source>
        <dbReference type="ARBA" id="ARBA00022763"/>
    </source>
</evidence>
<comment type="subcellular location">
    <subcellularLocation>
        <location evidence="1">Nucleus</location>
    </subcellularLocation>
</comment>
<dbReference type="Pfam" id="PF00533">
    <property type="entry name" value="BRCT"/>
    <property type="match status" value="1"/>
</dbReference>
<dbReference type="InterPro" id="IPR031099">
    <property type="entry name" value="BRCA1-associated"/>
</dbReference>
<dbReference type="InterPro" id="IPR001357">
    <property type="entry name" value="BRCT_dom"/>
</dbReference>
<name>A0A8H7UJG6_MORIS</name>
<dbReference type="PANTHER" id="PTHR13763:SF0">
    <property type="entry name" value="BREAST CANCER TYPE 1 SUSCEPTIBILITY PROTEIN"/>
    <property type="match status" value="1"/>
</dbReference>
<protein>
    <recommendedName>
        <fullName evidence="7">BRCT domain-containing protein</fullName>
    </recommendedName>
</protein>
<dbReference type="OrthoDB" id="549017at2759"/>
<evidence type="ECO:0000256" key="1">
    <source>
        <dbReference type="ARBA" id="ARBA00004123"/>
    </source>
</evidence>
<dbReference type="PROSITE" id="PS50172">
    <property type="entry name" value="BRCT"/>
    <property type="match status" value="2"/>
</dbReference>
<evidence type="ECO:0000256" key="4">
    <source>
        <dbReference type="ARBA" id="ARBA00023204"/>
    </source>
</evidence>
<dbReference type="GO" id="GO:0005634">
    <property type="term" value="C:nucleus"/>
    <property type="evidence" value="ECO:0007669"/>
    <property type="project" value="UniProtKB-SubCell"/>
</dbReference>
<dbReference type="SUPFAM" id="SSF52113">
    <property type="entry name" value="BRCT domain"/>
    <property type="match status" value="2"/>
</dbReference>
<dbReference type="AlphaFoldDB" id="A0A8H7UJG6"/>
<keyword evidence="2" id="KW-0677">Repeat</keyword>
<dbReference type="GO" id="GO:0004842">
    <property type="term" value="F:ubiquitin-protein transferase activity"/>
    <property type="evidence" value="ECO:0007669"/>
    <property type="project" value="TreeGrafter"/>
</dbReference>
<keyword evidence="4" id="KW-0234">DNA repair</keyword>
<dbReference type="Gene3D" id="3.40.50.10190">
    <property type="entry name" value="BRCT domain"/>
    <property type="match status" value="2"/>
</dbReference>
<comment type="caution">
    <text evidence="8">The sequence shown here is derived from an EMBL/GenBank/DDBJ whole genome shotgun (WGS) entry which is preliminary data.</text>
</comment>